<dbReference type="SUPFAM" id="SSF52833">
    <property type="entry name" value="Thioredoxin-like"/>
    <property type="match status" value="1"/>
</dbReference>
<dbReference type="EMBL" id="CP029347">
    <property type="protein sequence ID" value="AWL10885.1"/>
    <property type="molecule type" value="Genomic_DNA"/>
</dbReference>
<dbReference type="GO" id="GO:0004364">
    <property type="term" value="F:glutathione transferase activity"/>
    <property type="evidence" value="ECO:0007669"/>
    <property type="project" value="UniProtKB-EC"/>
</dbReference>
<dbReference type="InterPro" id="IPR036249">
    <property type="entry name" value="Thioredoxin-like_sf"/>
</dbReference>
<reference evidence="3 4" key="1">
    <citation type="submission" date="2018-05" db="EMBL/GenBank/DDBJ databases">
        <title>Salinimonas sp. HMF8227 Genome sequencing and assembly.</title>
        <authorList>
            <person name="Kang H."/>
            <person name="Kang J."/>
            <person name="Cha I."/>
            <person name="Kim H."/>
            <person name="Joh K."/>
        </authorList>
    </citation>
    <scope>NUCLEOTIDE SEQUENCE [LARGE SCALE GENOMIC DNA]</scope>
    <source>
        <strain evidence="3 4">HMF8227</strain>
    </source>
</reference>
<dbReference type="KEGG" id="salh:HMF8227_00379"/>
<protein>
    <submittedName>
        <fullName evidence="3">Glutathione transferase</fullName>
        <ecNumber evidence="3">2.5.1.18</ecNumber>
    </submittedName>
</protein>
<dbReference type="PROSITE" id="PS50404">
    <property type="entry name" value="GST_NTER"/>
    <property type="match status" value="1"/>
</dbReference>
<dbReference type="PROSITE" id="PS50405">
    <property type="entry name" value="GST_CTER"/>
    <property type="match status" value="1"/>
</dbReference>
<dbReference type="Pfam" id="PF00043">
    <property type="entry name" value="GST_C"/>
    <property type="match status" value="1"/>
</dbReference>
<dbReference type="InterPro" id="IPR004046">
    <property type="entry name" value="GST_C"/>
</dbReference>
<dbReference type="InterPro" id="IPR036282">
    <property type="entry name" value="Glutathione-S-Trfase_C_sf"/>
</dbReference>
<dbReference type="AlphaFoldDB" id="A0A2S2DZP5"/>
<sequence>MYTLYFIPGACSLATQAIINELGQDVNLVHKLEIDRFETLNPAGTVPVLKDGDKVLNEGVAIILYLLNKHKNRLIPDRGEGRHQAIENMMFANATMHPAYGKLFFAQANVTEPKARQQVFDAAAVAINKLWQVVEAKLEHTPYLGGHEISPADILLAVYSRWSEFFPVDIVLGPHTREMINAVLERESIQRAIQREQDYNARSEA</sequence>
<organism evidence="3 4">
    <name type="scientific">Saliniradius amylolyticus</name>
    <dbReference type="NCBI Taxonomy" id="2183582"/>
    <lineage>
        <taxon>Bacteria</taxon>
        <taxon>Pseudomonadati</taxon>
        <taxon>Pseudomonadota</taxon>
        <taxon>Gammaproteobacteria</taxon>
        <taxon>Alteromonadales</taxon>
        <taxon>Alteromonadaceae</taxon>
        <taxon>Saliniradius</taxon>
    </lineage>
</organism>
<accession>A0A2S2DZP5</accession>
<evidence type="ECO:0000259" key="2">
    <source>
        <dbReference type="PROSITE" id="PS50405"/>
    </source>
</evidence>
<evidence type="ECO:0000313" key="3">
    <source>
        <dbReference type="EMBL" id="AWL10885.1"/>
    </source>
</evidence>
<dbReference type="SUPFAM" id="SSF47616">
    <property type="entry name" value="GST C-terminal domain-like"/>
    <property type="match status" value="1"/>
</dbReference>
<feature type="domain" description="GST N-terminal" evidence="1">
    <location>
        <begin position="1"/>
        <end position="74"/>
    </location>
</feature>
<dbReference type="OrthoDB" id="6258999at2"/>
<dbReference type="PANTHER" id="PTHR44051:SF8">
    <property type="entry name" value="GLUTATHIONE S-TRANSFERASE GSTA"/>
    <property type="match status" value="1"/>
</dbReference>
<keyword evidence="3" id="KW-0808">Transferase</keyword>
<dbReference type="Gene3D" id="1.20.1050.10">
    <property type="match status" value="1"/>
</dbReference>
<feature type="domain" description="GST C-terminal" evidence="2">
    <location>
        <begin position="78"/>
        <end position="205"/>
    </location>
</feature>
<dbReference type="Pfam" id="PF13417">
    <property type="entry name" value="GST_N_3"/>
    <property type="match status" value="1"/>
</dbReference>
<keyword evidence="4" id="KW-1185">Reference proteome</keyword>
<proteinExistence type="predicted"/>
<dbReference type="SFLD" id="SFLDS00019">
    <property type="entry name" value="Glutathione_Transferase_(cytos"/>
    <property type="match status" value="1"/>
</dbReference>
<dbReference type="Proteomes" id="UP000245728">
    <property type="component" value="Chromosome"/>
</dbReference>
<dbReference type="SFLD" id="SFLDG00358">
    <property type="entry name" value="Main_(cytGST)"/>
    <property type="match status" value="1"/>
</dbReference>
<name>A0A2S2DZP5_9ALTE</name>
<dbReference type="InterPro" id="IPR004045">
    <property type="entry name" value="Glutathione_S-Trfase_N"/>
</dbReference>
<dbReference type="InterPro" id="IPR040079">
    <property type="entry name" value="Glutathione_S-Trfase"/>
</dbReference>
<dbReference type="InterPro" id="IPR010987">
    <property type="entry name" value="Glutathione-S-Trfase_C-like"/>
</dbReference>
<dbReference type="CDD" id="cd03057">
    <property type="entry name" value="GST_N_Beta"/>
    <property type="match status" value="1"/>
</dbReference>
<evidence type="ECO:0000259" key="1">
    <source>
        <dbReference type="PROSITE" id="PS50404"/>
    </source>
</evidence>
<evidence type="ECO:0000313" key="4">
    <source>
        <dbReference type="Proteomes" id="UP000245728"/>
    </source>
</evidence>
<dbReference type="EC" id="2.5.1.18" evidence="3"/>
<gene>
    <name evidence="3" type="ORF">HMF8227_00379</name>
</gene>
<dbReference type="PANTHER" id="PTHR44051">
    <property type="entry name" value="GLUTATHIONE S-TRANSFERASE-RELATED"/>
    <property type="match status" value="1"/>
</dbReference>
<dbReference type="Gene3D" id="3.40.30.10">
    <property type="entry name" value="Glutaredoxin"/>
    <property type="match status" value="1"/>
</dbReference>